<proteinExistence type="predicted"/>
<evidence type="ECO:0000259" key="3">
    <source>
        <dbReference type="PROSITE" id="PS51468"/>
    </source>
</evidence>
<feature type="domain" description="VWFA" evidence="2">
    <location>
        <begin position="280"/>
        <end position="465"/>
    </location>
</feature>
<accession>A0A9W9AL86</accession>
<reference evidence="4" key="1">
    <citation type="submission" date="2022-08" db="EMBL/GenBank/DDBJ databases">
        <title>A Global Phylogenomic Analysis of the Shiitake Genus Lentinula.</title>
        <authorList>
            <consortium name="DOE Joint Genome Institute"/>
            <person name="Sierra-Patev S."/>
            <person name="Min B."/>
            <person name="Naranjo-Ortiz M."/>
            <person name="Looney B."/>
            <person name="Konkel Z."/>
            <person name="Slot J.C."/>
            <person name="Sakamoto Y."/>
            <person name="Steenwyk J.L."/>
            <person name="Rokas A."/>
            <person name="Carro J."/>
            <person name="Camarero S."/>
            <person name="Ferreira P."/>
            <person name="Molpeceres G."/>
            <person name="Ruiz-Duenas F.J."/>
            <person name="Serrano A."/>
            <person name="Henrissat B."/>
            <person name="Drula E."/>
            <person name="Hughes K.W."/>
            <person name="Mata J.L."/>
            <person name="Ishikawa N.K."/>
            <person name="Vargas-Isla R."/>
            <person name="Ushijima S."/>
            <person name="Smith C.A."/>
            <person name="Ahrendt S."/>
            <person name="Andreopoulos W."/>
            <person name="He G."/>
            <person name="Labutti K."/>
            <person name="Lipzen A."/>
            <person name="Ng V."/>
            <person name="Riley R."/>
            <person name="Sandor L."/>
            <person name="Barry K."/>
            <person name="Martinez A.T."/>
            <person name="Xiao Y."/>
            <person name="Gibbons J.G."/>
            <person name="Terashima K."/>
            <person name="Grigoriev I.V."/>
            <person name="Hibbett D.S."/>
        </authorList>
    </citation>
    <scope>NUCLEOTIDE SEQUENCE</scope>
    <source>
        <strain evidence="4">JLM2183</strain>
    </source>
</reference>
<feature type="compositionally biased region" description="Pro residues" evidence="1">
    <location>
        <begin position="785"/>
        <end position="800"/>
    </location>
</feature>
<dbReference type="InterPro" id="IPR036465">
    <property type="entry name" value="vWFA_dom_sf"/>
</dbReference>
<feature type="compositionally biased region" description="Polar residues" evidence="1">
    <location>
        <begin position="698"/>
        <end position="711"/>
    </location>
</feature>
<dbReference type="Proteomes" id="UP001150266">
    <property type="component" value="Unassembled WGS sequence"/>
</dbReference>
<dbReference type="Pfam" id="PF13768">
    <property type="entry name" value="VWA_3"/>
    <property type="match status" value="1"/>
</dbReference>
<dbReference type="EMBL" id="JAOTPV010000003">
    <property type="protein sequence ID" value="KAJ4485527.1"/>
    <property type="molecule type" value="Genomic_DNA"/>
</dbReference>
<evidence type="ECO:0000259" key="2">
    <source>
        <dbReference type="PROSITE" id="PS50234"/>
    </source>
</evidence>
<dbReference type="PANTHER" id="PTHR45737">
    <property type="entry name" value="VON WILLEBRAND FACTOR A DOMAIN-CONTAINING PROTEIN 5A"/>
    <property type="match status" value="1"/>
</dbReference>
<protein>
    <submittedName>
        <fullName evidence="4">von Willebrand domain-containing protein</fullName>
    </submittedName>
</protein>
<feature type="region of interest" description="Disordered" evidence="1">
    <location>
        <begin position="634"/>
        <end position="653"/>
    </location>
</feature>
<dbReference type="SMART" id="SM00327">
    <property type="entry name" value="VWA"/>
    <property type="match status" value="1"/>
</dbReference>
<dbReference type="SUPFAM" id="SSF53300">
    <property type="entry name" value="vWA-like"/>
    <property type="match status" value="1"/>
</dbReference>
<keyword evidence="5" id="KW-1185">Reference proteome</keyword>
<gene>
    <name evidence="4" type="ORF">J3R30DRAFT_3696889</name>
</gene>
<dbReference type="PROSITE" id="PS51468">
    <property type="entry name" value="VIT"/>
    <property type="match status" value="1"/>
</dbReference>
<feature type="domain" description="VIT" evidence="3">
    <location>
        <begin position="7"/>
        <end position="137"/>
    </location>
</feature>
<dbReference type="OrthoDB" id="1729737at2759"/>
<dbReference type="PROSITE" id="PS50234">
    <property type="entry name" value="VWFA"/>
    <property type="match status" value="1"/>
</dbReference>
<dbReference type="AlphaFoldDB" id="A0A9W9AL86"/>
<comment type="caution">
    <text evidence="4">The sequence shown here is derived from an EMBL/GenBank/DDBJ whole genome shotgun (WGS) entry which is preliminary data.</text>
</comment>
<dbReference type="InterPro" id="IPR013694">
    <property type="entry name" value="VIT"/>
</dbReference>
<dbReference type="Pfam" id="PF08487">
    <property type="entry name" value="VIT"/>
    <property type="match status" value="1"/>
</dbReference>
<evidence type="ECO:0000256" key="1">
    <source>
        <dbReference type="SAM" id="MobiDB-lite"/>
    </source>
</evidence>
<dbReference type="SMART" id="SM00609">
    <property type="entry name" value="VIT"/>
    <property type="match status" value="1"/>
</dbReference>
<feature type="region of interest" description="Disordered" evidence="1">
    <location>
        <begin position="739"/>
        <end position="802"/>
    </location>
</feature>
<evidence type="ECO:0000313" key="4">
    <source>
        <dbReference type="EMBL" id="KAJ4485527.1"/>
    </source>
</evidence>
<dbReference type="Gene3D" id="3.40.50.410">
    <property type="entry name" value="von Willebrand factor, type A domain"/>
    <property type="match status" value="1"/>
</dbReference>
<name>A0A9W9AL86_9AGAR</name>
<dbReference type="PANTHER" id="PTHR45737:SF6">
    <property type="entry name" value="VON WILLEBRAND FACTOR A DOMAIN-CONTAINING PROTEIN 5A"/>
    <property type="match status" value="1"/>
</dbReference>
<organism evidence="4 5">
    <name type="scientific">Lentinula aciculospora</name>
    <dbReference type="NCBI Taxonomy" id="153920"/>
    <lineage>
        <taxon>Eukaryota</taxon>
        <taxon>Fungi</taxon>
        <taxon>Dikarya</taxon>
        <taxon>Basidiomycota</taxon>
        <taxon>Agaricomycotina</taxon>
        <taxon>Agaricomycetes</taxon>
        <taxon>Agaricomycetidae</taxon>
        <taxon>Agaricales</taxon>
        <taxon>Marasmiineae</taxon>
        <taxon>Omphalotaceae</taxon>
        <taxon>Lentinula</taxon>
    </lineage>
</organism>
<evidence type="ECO:0000313" key="5">
    <source>
        <dbReference type="Proteomes" id="UP001150266"/>
    </source>
</evidence>
<sequence length="894" mass="98504">MDSTSGVVHNGGVENGHLIHLPLEEVRVNSLIIDVSARVTLTQSFVNSSQHATSKAVYHFPVPATAAICAFEMRLGDGRIMKGISKDNKLAVEEFERAIREGRETSLLKWVTDDIFIISIGSIPAHQTVETKLVFVMDLMNENTDQIRFYLPMHTGQRYGELPLDLVGSSQASPLTRVRINVDIQTSGRILNIDSPSHTGEITSNQYPTHLNRPSRRRATVRYRSRNFLTRDFILIIEAEKLDSPRCLAELEGDPDRKASLALQLAIVPKFNLVSNRSQEYIFVVDRSGSMVNTRIETAKRTLGMLLRMLPQNQSSFNIISFGSNTDRLWNESQTYNQHTLDIATSLVERMEANFGGTEILNAMRNVLSSRRSDIATAIFLLTDGEAHQIDDTTRLVQTATDSATASAPLHVYVLGIGDEVSSAMCEGIARAGNGVCLFAHQAESITSKCARLLRVGRTPFIKNVTIDWGVSNEYMASALTSVSFSTTSSSSQRITRLRSFPVLQQAPTKIGDIHAGVRFTVYAILRLRRVAVPEEVVLRGNLDDTGEPFEWRVPIRGVQLTSAEPGLPTIHTMAAWRFIQEHDMGRANLPSYLPTPGTIPSIEDLHEAAIIRLGETYQLASRYTSFVAVDPGRDAGRGRQRRSDFGSWTHSSVVSRSPSQVASTGDIVGLPYKPLSALYADLISGLGALFAFTTTSNTMPGEWPENSSSARGDDTEEGYQSSDSARTFTTISSVLGWNTGESDWSDDDVSESSSPISGEQQERPAPQFVPVRFAPPYIQQSSLPNPPRPRSPAPPPPILPGIVDLVKKQQSDGSYALDDNLRLLVGDAAANESARLRLDEQAWATALSVAYIKTQLSRQKELLDDLVYKSLDYLRSGGNEYLIERATSMITTI</sequence>
<dbReference type="InterPro" id="IPR002035">
    <property type="entry name" value="VWF_A"/>
</dbReference>
<feature type="compositionally biased region" description="Basic and acidic residues" evidence="1">
    <location>
        <begin position="634"/>
        <end position="645"/>
    </location>
</feature>
<feature type="region of interest" description="Disordered" evidence="1">
    <location>
        <begin position="698"/>
        <end position="726"/>
    </location>
</feature>